<dbReference type="InterPro" id="IPR020013">
    <property type="entry name" value="Flagellar_FlgE/F/G"/>
</dbReference>
<evidence type="ECO:0000259" key="9">
    <source>
        <dbReference type="Pfam" id="PF22692"/>
    </source>
</evidence>
<dbReference type="PANTHER" id="PTHR30435:SF18">
    <property type="entry name" value="FLAGELLAR BASAL-BODY ROD PROTEIN FLGF"/>
    <property type="match status" value="1"/>
</dbReference>
<dbReference type="NCBIfam" id="TIGR03506">
    <property type="entry name" value="FlgEFG_subfam"/>
    <property type="match status" value="1"/>
</dbReference>
<dbReference type="Proteomes" id="UP000186513">
    <property type="component" value="Unassembled WGS sequence"/>
</dbReference>
<dbReference type="SUPFAM" id="SSF117143">
    <property type="entry name" value="Flagellar hook protein flgE"/>
    <property type="match status" value="1"/>
</dbReference>
<comment type="subcellular location">
    <subcellularLocation>
        <location evidence="1 6">Bacterial flagellum basal body</location>
    </subcellularLocation>
</comment>
<dbReference type="GO" id="GO:0030694">
    <property type="term" value="C:bacterial-type flagellum basal body, rod"/>
    <property type="evidence" value="ECO:0007669"/>
    <property type="project" value="UniProtKB-UniRule"/>
</dbReference>
<name>A0A1K2HM92_9NEIS</name>
<dbReference type="Pfam" id="PF06429">
    <property type="entry name" value="Flg_bbr_C"/>
    <property type="match status" value="1"/>
</dbReference>
<evidence type="ECO:0000256" key="5">
    <source>
        <dbReference type="ARBA" id="ARBA00040228"/>
    </source>
</evidence>
<dbReference type="InterPro" id="IPR010930">
    <property type="entry name" value="Flg_bb/hook_C_dom"/>
</dbReference>
<dbReference type="InterPro" id="IPR012836">
    <property type="entry name" value="FlgF"/>
</dbReference>
<evidence type="ECO:0000259" key="7">
    <source>
        <dbReference type="Pfam" id="PF00460"/>
    </source>
</evidence>
<dbReference type="InterPro" id="IPR019776">
    <property type="entry name" value="Flagellar_basal_body_rod_CS"/>
</dbReference>
<dbReference type="EMBL" id="FPKR01000010">
    <property type="protein sequence ID" value="SFZ77924.1"/>
    <property type="molecule type" value="Genomic_DNA"/>
</dbReference>
<reference evidence="10 11" key="1">
    <citation type="submission" date="2016-11" db="EMBL/GenBank/DDBJ databases">
        <authorList>
            <person name="Jaros S."/>
            <person name="Januszkiewicz K."/>
            <person name="Wedrychowicz H."/>
        </authorList>
    </citation>
    <scope>NUCLEOTIDE SEQUENCE [LARGE SCALE GENOMIC DNA]</scope>
    <source>
        <strain evidence="10 11">DSM 18899</strain>
    </source>
</reference>
<feature type="domain" description="Flagellar basal body rod protein N-terminal" evidence="7">
    <location>
        <begin position="5"/>
        <end position="35"/>
    </location>
</feature>
<keyword evidence="10" id="KW-0282">Flagellum</keyword>
<evidence type="ECO:0000256" key="1">
    <source>
        <dbReference type="ARBA" id="ARBA00004117"/>
    </source>
</evidence>
<dbReference type="GO" id="GO:0071978">
    <property type="term" value="P:bacterial-type flagellum-dependent swarming motility"/>
    <property type="evidence" value="ECO:0007669"/>
    <property type="project" value="TreeGrafter"/>
</dbReference>
<proteinExistence type="inferred from homology"/>
<dbReference type="InterPro" id="IPR001444">
    <property type="entry name" value="Flag_bb_rod_N"/>
</dbReference>
<evidence type="ECO:0000256" key="2">
    <source>
        <dbReference type="ARBA" id="ARBA00009677"/>
    </source>
</evidence>
<gene>
    <name evidence="10" type="ORF">SAMN02745887_02696</name>
</gene>
<evidence type="ECO:0000256" key="3">
    <source>
        <dbReference type="ARBA" id="ARBA00023143"/>
    </source>
</evidence>
<dbReference type="PROSITE" id="PS00588">
    <property type="entry name" value="FLAGELLA_BB_ROD"/>
    <property type="match status" value="1"/>
</dbReference>
<organism evidence="10 11">
    <name type="scientific">Chitinimonas taiwanensis DSM 18899</name>
    <dbReference type="NCBI Taxonomy" id="1121279"/>
    <lineage>
        <taxon>Bacteria</taxon>
        <taxon>Pseudomonadati</taxon>
        <taxon>Pseudomonadota</taxon>
        <taxon>Betaproteobacteria</taxon>
        <taxon>Neisseriales</taxon>
        <taxon>Chitinibacteraceae</taxon>
        <taxon>Chitinimonas</taxon>
    </lineage>
</organism>
<keyword evidence="3 6" id="KW-0975">Bacterial flagellum</keyword>
<evidence type="ECO:0000313" key="10">
    <source>
        <dbReference type="EMBL" id="SFZ77924.1"/>
    </source>
</evidence>
<evidence type="ECO:0000256" key="6">
    <source>
        <dbReference type="RuleBase" id="RU362116"/>
    </source>
</evidence>
<evidence type="ECO:0000259" key="8">
    <source>
        <dbReference type="Pfam" id="PF06429"/>
    </source>
</evidence>
<dbReference type="NCBIfam" id="NF009280">
    <property type="entry name" value="PRK12640.1"/>
    <property type="match status" value="1"/>
</dbReference>
<dbReference type="Pfam" id="PF00460">
    <property type="entry name" value="Flg_bb_rod"/>
    <property type="match status" value="1"/>
</dbReference>
<dbReference type="STRING" id="1121279.SAMN02745887_02696"/>
<dbReference type="InterPro" id="IPR053967">
    <property type="entry name" value="LlgE_F_G-like_D1"/>
</dbReference>
<keyword evidence="10" id="KW-0966">Cell projection</keyword>
<feature type="domain" description="Flagellar hook protein FlgE/F/G-like D1" evidence="9">
    <location>
        <begin position="82"/>
        <end position="146"/>
    </location>
</feature>
<dbReference type="OrthoDB" id="9804559at2"/>
<comment type="similarity">
    <text evidence="2 6">Belongs to the flagella basal body rod proteins family.</text>
</comment>
<dbReference type="RefSeq" id="WP_072429192.1">
    <property type="nucleotide sequence ID" value="NZ_FPKR01000010.1"/>
</dbReference>
<accession>A0A1K2HM92</accession>
<protein>
    <recommendedName>
        <fullName evidence="5 6">Flagellar basal-body rod protein FlgF</fullName>
    </recommendedName>
</protein>
<dbReference type="AlphaFoldDB" id="A0A1K2HM92"/>
<evidence type="ECO:0000313" key="11">
    <source>
        <dbReference type="Proteomes" id="UP000186513"/>
    </source>
</evidence>
<dbReference type="NCBIfam" id="TIGR02490">
    <property type="entry name" value="flgF"/>
    <property type="match status" value="1"/>
</dbReference>
<comment type="subunit">
    <text evidence="4 6">The basal body constitutes a major portion of the flagellar organelle and consists of five rings (E,L,P,S, and M) mounted on a central rod. The rod consists of about 26 subunits of FlgG in the distal portion, and FlgB, FlgC and FlgF are thought to build up the proximal portion of the rod with about 6 subunits each.</text>
</comment>
<keyword evidence="10" id="KW-0969">Cilium</keyword>
<dbReference type="Pfam" id="PF22692">
    <property type="entry name" value="LlgE_F_G_D1"/>
    <property type="match status" value="1"/>
</dbReference>
<feature type="domain" description="Flagellar basal-body/hook protein C-terminal" evidence="8">
    <location>
        <begin position="197"/>
        <end position="240"/>
    </location>
</feature>
<dbReference type="PANTHER" id="PTHR30435">
    <property type="entry name" value="FLAGELLAR PROTEIN"/>
    <property type="match status" value="1"/>
</dbReference>
<sequence>MDRLIYVAMTAAKQSSMQQATVANNLANAATPGFKQELAAFRAVQAVGGTGYQSRSFVLEQTTGSDFSPGTLQTTGRDLDVAITTEGMFTVQTGNGEAYTRNGSLEIDATGLLKTRDGFPVLGDAGPIVLPANSVITFGRDGTVSAAPVEDPAQSNEIGRIKLVKPNERELERGSDGLFRPRDGQPAQVDATVQMTSGMLEASNVNSVEQLVKMIDYQRHYDMQVRMLQTADQNARAAAQVLQLS</sequence>
<keyword evidence="11" id="KW-1185">Reference proteome</keyword>
<evidence type="ECO:0000256" key="4">
    <source>
        <dbReference type="ARBA" id="ARBA00038560"/>
    </source>
</evidence>
<dbReference type="InterPro" id="IPR037925">
    <property type="entry name" value="FlgE/F/G-like"/>
</dbReference>